<reference evidence="5 6" key="1">
    <citation type="submission" date="2022-06" db="EMBL/GenBank/DDBJ databases">
        <title>Pseudarthrobacter sp. strain RMG13 Genome sequencing and assembly.</title>
        <authorList>
            <person name="Kim I."/>
        </authorList>
    </citation>
    <scope>NUCLEOTIDE SEQUENCE [LARGE SCALE GENOMIC DNA]</scope>
    <source>
        <strain evidence="5 6">RMG13</strain>
    </source>
</reference>
<feature type="domain" description="UspA" evidence="4">
    <location>
        <begin position="5"/>
        <end position="133"/>
    </location>
</feature>
<dbReference type="InterPro" id="IPR006015">
    <property type="entry name" value="Universal_stress_UspA"/>
</dbReference>
<accession>A0ABT1LLQ1</accession>
<dbReference type="PANTHER" id="PTHR46268">
    <property type="entry name" value="STRESS RESPONSE PROTEIN NHAX"/>
    <property type="match status" value="1"/>
</dbReference>
<protein>
    <submittedName>
        <fullName evidence="5">Universal stress protein</fullName>
    </submittedName>
</protein>
<keyword evidence="2" id="KW-0547">Nucleotide-binding</keyword>
<keyword evidence="3" id="KW-0067">ATP-binding</keyword>
<evidence type="ECO:0000313" key="5">
    <source>
        <dbReference type="EMBL" id="MCP8999378.1"/>
    </source>
</evidence>
<dbReference type="Proteomes" id="UP001524318">
    <property type="component" value="Unassembled WGS sequence"/>
</dbReference>
<dbReference type="PANTHER" id="PTHR46268:SF27">
    <property type="entry name" value="UNIVERSAL STRESS PROTEIN RV2623"/>
    <property type="match status" value="1"/>
</dbReference>
<gene>
    <name evidence="5" type="ORF">NFC73_06440</name>
</gene>
<dbReference type="InterPro" id="IPR006016">
    <property type="entry name" value="UspA"/>
</dbReference>
<dbReference type="Gene3D" id="3.40.50.620">
    <property type="entry name" value="HUPs"/>
    <property type="match status" value="2"/>
</dbReference>
<evidence type="ECO:0000256" key="3">
    <source>
        <dbReference type="ARBA" id="ARBA00022840"/>
    </source>
</evidence>
<organism evidence="5 6">
    <name type="scientific">Pseudarthrobacter humi</name>
    <dbReference type="NCBI Taxonomy" id="2952523"/>
    <lineage>
        <taxon>Bacteria</taxon>
        <taxon>Bacillati</taxon>
        <taxon>Actinomycetota</taxon>
        <taxon>Actinomycetes</taxon>
        <taxon>Micrococcales</taxon>
        <taxon>Micrococcaceae</taxon>
        <taxon>Pseudarthrobacter</taxon>
    </lineage>
</organism>
<dbReference type="SUPFAM" id="SSF52402">
    <property type="entry name" value="Adenine nucleotide alpha hydrolases-like"/>
    <property type="match status" value="2"/>
</dbReference>
<name>A0ABT1LLQ1_9MICC</name>
<dbReference type="PRINTS" id="PR01438">
    <property type="entry name" value="UNVRSLSTRESS"/>
</dbReference>
<evidence type="ECO:0000259" key="4">
    <source>
        <dbReference type="Pfam" id="PF00582"/>
    </source>
</evidence>
<sequence>MRTSKPIAVATNDSPQSQAAVKWAAQRAARAGLPLILLHVVDDRWVAEPIPWTGMLVEKGEELLERAAGRVRGTIPVEITTKILEGAVAGSLRRYSTKVSMLVVGSGAPHLGGSLTDRALQVAAAAKCPVAVIGDQEVEGRRGVVVGVDGSEDATHAVAFAAAEADREGQELSVVYAFRAPDRWIDAGLLTRNLAQLAVQEEQIVLSETISGLAEDYPDLVVHKVLKTDVEPAAALVKAAADAQLLVVGSRGRGGFKRLLLGSTAHAVLTHLPCPTVITPIRRLTDIKKEPAI</sequence>
<proteinExistence type="inferred from homology"/>
<keyword evidence="6" id="KW-1185">Reference proteome</keyword>
<evidence type="ECO:0000256" key="2">
    <source>
        <dbReference type="ARBA" id="ARBA00022741"/>
    </source>
</evidence>
<evidence type="ECO:0000256" key="1">
    <source>
        <dbReference type="ARBA" id="ARBA00008791"/>
    </source>
</evidence>
<feature type="domain" description="UspA" evidence="4">
    <location>
        <begin position="143"/>
        <end position="279"/>
    </location>
</feature>
<dbReference type="RefSeq" id="WP_254748626.1">
    <property type="nucleotide sequence ID" value="NZ_JANCLV010000003.1"/>
</dbReference>
<evidence type="ECO:0000313" key="6">
    <source>
        <dbReference type="Proteomes" id="UP001524318"/>
    </source>
</evidence>
<dbReference type="InterPro" id="IPR014729">
    <property type="entry name" value="Rossmann-like_a/b/a_fold"/>
</dbReference>
<comment type="caution">
    <text evidence="5">The sequence shown here is derived from an EMBL/GenBank/DDBJ whole genome shotgun (WGS) entry which is preliminary data.</text>
</comment>
<comment type="similarity">
    <text evidence="1">Belongs to the universal stress protein A family.</text>
</comment>
<dbReference type="EMBL" id="JANCLV010000003">
    <property type="protein sequence ID" value="MCP8999378.1"/>
    <property type="molecule type" value="Genomic_DNA"/>
</dbReference>
<dbReference type="Pfam" id="PF00582">
    <property type="entry name" value="Usp"/>
    <property type="match status" value="2"/>
</dbReference>